<dbReference type="GO" id="GO:0045892">
    <property type="term" value="P:negative regulation of DNA-templated transcription"/>
    <property type="evidence" value="ECO:0007669"/>
    <property type="project" value="TreeGrafter"/>
</dbReference>
<dbReference type="InterPro" id="IPR043135">
    <property type="entry name" value="Fur_C"/>
</dbReference>
<dbReference type="PANTHER" id="PTHR33202">
    <property type="entry name" value="ZINC UPTAKE REGULATION PROTEIN"/>
    <property type="match status" value="1"/>
</dbReference>
<dbReference type="Pfam" id="PF01475">
    <property type="entry name" value="FUR"/>
    <property type="match status" value="1"/>
</dbReference>
<dbReference type="GO" id="GO:0000976">
    <property type="term" value="F:transcription cis-regulatory region binding"/>
    <property type="evidence" value="ECO:0007669"/>
    <property type="project" value="TreeGrafter"/>
</dbReference>
<keyword evidence="10" id="KW-0804">Transcription</keyword>
<keyword evidence="8" id="KW-0805">Transcription regulation</keyword>
<name>A0A644VK19_9ZZZZ</name>
<dbReference type="InterPro" id="IPR036388">
    <property type="entry name" value="WH-like_DNA-bd_sf"/>
</dbReference>
<comment type="subcellular location">
    <subcellularLocation>
        <location evidence="1">Cytoplasm</location>
    </subcellularLocation>
</comment>
<accession>A0A644VK19</accession>
<dbReference type="PANTHER" id="PTHR33202:SF2">
    <property type="entry name" value="FERRIC UPTAKE REGULATION PROTEIN"/>
    <property type="match status" value="1"/>
</dbReference>
<evidence type="ECO:0000256" key="10">
    <source>
        <dbReference type="ARBA" id="ARBA00023163"/>
    </source>
</evidence>
<dbReference type="InterPro" id="IPR036390">
    <property type="entry name" value="WH_DNA-bd_sf"/>
</dbReference>
<dbReference type="GO" id="GO:0003700">
    <property type="term" value="F:DNA-binding transcription factor activity"/>
    <property type="evidence" value="ECO:0007669"/>
    <property type="project" value="InterPro"/>
</dbReference>
<comment type="subunit">
    <text evidence="3">Homodimer.</text>
</comment>
<organism evidence="11">
    <name type="scientific">bioreactor metagenome</name>
    <dbReference type="NCBI Taxonomy" id="1076179"/>
    <lineage>
        <taxon>unclassified sequences</taxon>
        <taxon>metagenomes</taxon>
        <taxon>ecological metagenomes</taxon>
    </lineage>
</organism>
<comment type="caution">
    <text evidence="11">The sequence shown here is derived from an EMBL/GenBank/DDBJ whole genome shotgun (WGS) entry which is preliminary data.</text>
</comment>
<keyword evidence="4" id="KW-0963">Cytoplasm</keyword>
<sequence>MKEESSTIINIFTEYLVRHKHRKTPERFAILEKIYTLEGHFDAEKLYESMQNEYRVSLATVYNTLDLLLEAGLVIKHQFDGLSAQYEKSIGANIHNHSVCIVCGKVKEFTDKKIKKAIQSKEFANFQSTHYSLYIYGVCKKCSKK</sequence>
<dbReference type="SUPFAM" id="SSF46785">
    <property type="entry name" value="Winged helix' DNA-binding domain"/>
    <property type="match status" value="1"/>
</dbReference>
<evidence type="ECO:0000256" key="8">
    <source>
        <dbReference type="ARBA" id="ARBA00023015"/>
    </source>
</evidence>
<comment type="similarity">
    <text evidence="2">Belongs to the Fur family.</text>
</comment>
<dbReference type="GO" id="GO:0005829">
    <property type="term" value="C:cytosol"/>
    <property type="evidence" value="ECO:0007669"/>
    <property type="project" value="TreeGrafter"/>
</dbReference>
<dbReference type="CDD" id="cd07153">
    <property type="entry name" value="Fur_like"/>
    <property type="match status" value="1"/>
</dbReference>
<keyword evidence="7" id="KW-0862">Zinc</keyword>
<evidence type="ECO:0000256" key="5">
    <source>
        <dbReference type="ARBA" id="ARBA00022491"/>
    </source>
</evidence>
<evidence type="ECO:0000256" key="3">
    <source>
        <dbReference type="ARBA" id="ARBA00011738"/>
    </source>
</evidence>
<keyword evidence="9" id="KW-0238">DNA-binding</keyword>
<evidence type="ECO:0000256" key="1">
    <source>
        <dbReference type="ARBA" id="ARBA00004496"/>
    </source>
</evidence>
<dbReference type="GO" id="GO:1900376">
    <property type="term" value="P:regulation of secondary metabolite biosynthetic process"/>
    <property type="evidence" value="ECO:0007669"/>
    <property type="project" value="TreeGrafter"/>
</dbReference>
<proteinExistence type="inferred from homology"/>
<gene>
    <name evidence="11" type="primary">perR_14</name>
    <name evidence="11" type="ORF">SDC9_37796</name>
</gene>
<evidence type="ECO:0000256" key="2">
    <source>
        <dbReference type="ARBA" id="ARBA00007957"/>
    </source>
</evidence>
<evidence type="ECO:0000313" key="11">
    <source>
        <dbReference type="EMBL" id="MPL91719.1"/>
    </source>
</evidence>
<dbReference type="GO" id="GO:0008270">
    <property type="term" value="F:zinc ion binding"/>
    <property type="evidence" value="ECO:0007669"/>
    <property type="project" value="TreeGrafter"/>
</dbReference>
<dbReference type="AlphaFoldDB" id="A0A644VK19"/>
<reference evidence="11" key="1">
    <citation type="submission" date="2019-08" db="EMBL/GenBank/DDBJ databases">
        <authorList>
            <person name="Kucharzyk K."/>
            <person name="Murdoch R.W."/>
            <person name="Higgins S."/>
            <person name="Loffler F."/>
        </authorList>
    </citation>
    <scope>NUCLEOTIDE SEQUENCE</scope>
</reference>
<evidence type="ECO:0000256" key="9">
    <source>
        <dbReference type="ARBA" id="ARBA00023125"/>
    </source>
</evidence>
<evidence type="ECO:0000256" key="4">
    <source>
        <dbReference type="ARBA" id="ARBA00022490"/>
    </source>
</evidence>
<dbReference type="Gene3D" id="3.30.1490.190">
    <property type="match status" value="1"/>
</dbReference>
<keyword evidence="5" id="KW-0678">Repressor</keyword>
<protein>
    <submittedName>
        <fullName evidence="11">Peroxide operon regulator</fullName>
    </submittedName>
</protein>
<dbReference type="Gene3D" id="1.10.10.10">
    <property type="entry name" value="Winged helix-like DNA-binding domain superfamily/Winged helix DNA-binding domain"/>
    <property type="match status" value="1"/>
</dbReference>
<dbReference type="InterPro" id="IPR002481">
    <property type="entry name" value="FUR"/>
</dbReference>
<evidence type="ECO:0000256" key="7">
    <source>
        <dbReference type="ARBA" id="ARBA00022833"/>
    </source>
</evidence>
<keyword evidence="6" id="KW-0479">Metal-binding</keyword>
<evidence type="ECO:0000256" key="6">
    <source>
        <dbReference type="ARBA" id="ARBA00022723"/>
    </source>
</evidence>
<dbReference type="EMBL" id="VSSQ01000337">
    <property type="protein sequence ID" value="MPL91719.1"/>
    <property type="molecule type" value="Genomic_DNA"/>
</dbReference>